<comment type="similarity">
    <text evidence="1">Belongs to the SurE nucleotidase family.</text>
</comment>
<feature type="domain" description="Survival protein SurE-like phosphatase/nucleotidase" evidence="5">
    <location>
        <begin position="43"/>
        <end position="192"/>
    </location>
</feature>
<dbReference type="AlphaFoldDB" id="A9NSV3"/>
<accession>A9NSV3</accession>
<dbReference type="GO" id="GO:0005829">
    <property type="term" value="C:cytosol"/>
    <property type="evidence" value="ECO:0007669"/>
    <property type="project" value="TreeGrafter"/>
</dbReference>
<dbReference type="InterPro" id="IPR030048">
    <property type="entry name" value="SurE"/>
</dbReference>
<evidence type="ECO:0000256" key="1">
    <source>
        <dbReference type="ARBA" id="ARBA00011062"/>
    </source>
</evidence>
<evidence type="ECO:0000256" key="3">
    <source>
        <dbReference type="ARBA" id="ARBA00022801"/>
    </source>
</evidence>
<protein>
    <recommendedName>
        <fullName evidence="5">Survival protein SurE-like phosphatase/nucleotidase domain-containing protein</fullName>
    </recommendedName>
</protein>
<sequence>MESDATAPQILDETIEQQVTSFNSNSSAQHSDGEVDDRRPTLLVTNDDGIDAPGLRSLVDVLVETGRYNVSVCAPDSEKSAVGHSITSRGNIAVRQVEIKGATAFELSGTPADCVSLSLSGALFSWSKPTLVISGINKGSNCGYHIVYSGTVAGAREAFICGVPSIALSYNWIRGKSHDTDFRIAVQVCLPLIDAVLCHL</sequence>
<dbReference type="GO" id="GO:0008252">
    <property type="term" value="F:nucleotidase activity"/>
    <property type="evidence" value="ECO:0007669"/>
    <property type="project" value="InterPro"/>
</dbReference>
<keyword evidence="3" id="KW-0378">Hydrolase</keyword>
<feature type="compositionally biased region" description="Polar residues" evidence="4">
    <location>
        <begin position="20"/>
        <end position="30"/>
    </location>
</feature>
<keyword evidence="2" id="KW-0479">Metal-binding</keyword>
<feature type="region of interest" description="Disordered" evidence="4">
    <location>
        <begin position="20"/>
        <end position="46"/>
    </location>
</feature>
<proteinExistence type="evidence at transcript level"/>
<evidence type="ECO:0000256" key="4">
    <source>
        <dbReference type="SAM" id="MobiDB-lite"/>
    </source>
</evidence>
<dbReference type="EMBL" id="EF084395">
    <property type="protein sequence ID" value="ABK23714.1"/>
    <property type="molecule type" value="mRNA"/>
</dbReference>
<name>A9NSV3_PICSI</name>
<evidence type="ECO:0000256" key="2">
    <source>
        <dbReference type="ARBA" id="ARBA00022723"/>
    </source>
</evidence>
<dbReference type="Pfam" id="PF01975">
    <property type="entry name" value="SurE"/>
    <property type="match status" value="1"/>
</dbReference>
<evidence type="ECO:0000313" key="6">
    <source>
        <dbReference type="EMBL" id="ABK23714.1"/>
    </source>
</evidence>
<feature type="compositionally biased region" description="Basic and acidic residues" evidence="4">
    <location>
        <begin position="31"/>
        <end position="40"/>
    </location>
</feature>
<reference evidence="6" key="1">
    <citation type="journal article" date="2008" name="BMC Genomics">
        <title>A conifer genomics resource of 200,000 spruce (Picea spp.) ESTs and 6,464 high-quality, sequence-finished full-length cDNAs for Sitka spruce (Picea sitchensis).</title>
        <authorList>
            <person name="Ralph S.G."/>
            <person name="Chun H.J."/>
            <person name="Kolosova N."/>
            <person name="Cooper D."/>
            <person name="Oddy C."/>
            <person name="Ritland C.E."/>
            <person name="Kirkpatrick R."/>
            <person name="Moore R."/>
            <person name="Barber S."/>
            <person name="Holt R.A."/>
            <person name="Jones S.J."/>
            <person name="Marra M.A."/>
            <person name="Douglas C.J."/>
            <person name="Ritland K."/>
            <person name="Bohlmann J."/>
        </authorList>
    </citation>
    <scope>NUCLEOTIDE SEQUENCE</scope>
    <source>
        <tissue evidence="6">Bark</tissue>
    </source>
</reference>
<evidence type="ECO:0000259" key="5">
    <source>
        <dbReference type="Pfam" id="PF01975"/>
    </source>
</evidence>
<dbReference type="GO" id="GO:0046872">
    <property type="term" value="F:metal ion binding"/>
    <property type="evidence" value="ECO:0007669"/>
    <property type="project" value="UniProtKB-KW"/>
</dbReference>
<dbReference type="PANTHER" id="PTHR30457:SF0">
    <property type="entry name" value="PHOSPHATASE, PUTATIVE (AFU_ORTHOLOGUE AFUA_4G01070)-RELATED"/>
    <property type="match status" value="1"/>
</dbReference>
<dbReference type="Gene3D" id="3.40.1210.10">
    <property type="entry name" value="Survival protein SurE-like phosphatase/nucleotidase"/>
    <property type="match status" value="1"/>
</dbReference>
<organism evidence="6">
    <name type="scientific">Picea sitchensis</name>
    <name type="common">Sitka spruce</name>
    <name type="synonym">Pinus sitchensis</name>
    <dbReference type="NCBI Taxonomy" id="3332"/>
    <lineage>
        <taxon>Eukaryota</taxon>
        <taxon>Viridiplantae</taxon>
        <taxon>Streptophyta</taxon>
        <taxon>Embryophyta</taxon>
        <taxon>Tracheophyta</taxon>
        <taxon>Spermatophyta</taxon>
        <taxon>Pinopsida</taxon>
        <taxon>Pinidae</taxon>
        <taxon>Conifers I</taxon>
        <taxon>Pinales</taxon>
        <taxon>Pinaceae</taxon>
        <taxon>Picea</taxon>
    </lineage>
</organism>
<dbReference type="InterPro" id="IPR036523">
    <property type="entry name" value="SurE-like_sf"/>
</dbReference>
<dbReference type="SUPFAM" id="SSF64167">
    <property type="entry name" value="SurE-like"/>
    <property type="match status" value="1"/>
</dbReference>
<dbReference type="PANTHER" id="PTHR30457">
    <property type="entry name" value="5'-NUCLEOTIDASE SURE"/>
    <property type="match status" value="1"/>
</dbReference>
<dbReference type="NCBIfam" id="TIGR00087">
    <property type="entry name" value="surE"/>
    <property type="match status" value="1"/>
</dbReference>
<dbReference type="InterPro" id="IPR002828">
    <property type="entry name" value="SurE-like_Pase/nucleotidase"/>
</dbReference>